<accession>A0ABD1YK75</accession>
<reference evidence="2 3" key="1">
    <citation type="submission" date="2024-09" db="EMBL/GenBank/DDBJ databases">
        <title>Chromosome-scale assembly of Riccia fluitans.</title>
        <authorList>
            <person name="Paukszto L."/>
            <person name="Sawicki J."/>
            <person name="Karawczyk K."/>
            <person name="Piernik-Szablinska J."/>
            <person name="Szczecinska M."/>
            <person name="Mazdziarz M."/>
        </authorList>
    </citation>
    <scope>NUCLEOTIDE SEQUENCE [LARGE SCALE GENOMIC DNA]</scope>
    <source>
        <strain evidence="2">Rf_01</strain>
        <tissue evidence="2">Aerial parts of the thallus</tissue>
    </source>
</reference>
<evidence type="ECO:0000313" key="3">
    <source>
        <dbReference type="Proteomes" id="UP001605036"/>
    </source>
</evidence>
<name>A0ABD1YK75_9MARC</name>
<comment type="caution">
    <text evidence="2">The sequence shown here is derived from an EMBL/GenBank/DDBJ whole genome shotgun (WGS) entry which is preliminary data.</text>
</comment>
<dbReference type="Proteomes" id="UP001605036">
    <property type="component" value="Unassembled WGS sequence"/>
</dbReference>
<organism evidence="2 3">
    <name type="scientific">Riccia fluitans</name>
    <dbReference type="NCBI Taxonomy" id="41844"/>
    <lineage>
        <taxon>Eukaryota</taxon>
        <taxon>Viridiplantae</taxon>
        <taxon>Streptophyta</taxon>
        <taxon>Embryophyta</taxon>
        <taxon>Marchantiophyta</taxon>
        <taxon>Marchantiopsida</taxon>
        <taxon>Marchantiidae</taxon>
        <taxon>Marchantiales</taxon>
        <taxon>Ricciaceae</taxon>
        <taxon>Riccia</taxon>
    </lineage>
</organism>
<dbReference type="EMBL" id="JBHFFA010000004">
    <property type="protein sequence ID" value="KAL2630895.1"/>
    <property type="molecule type" value="Genomic_DNA"/>
</dbReference>
<evidence type="ECO:0000313" key="2">
    <source>
        <dbReference type="EMBL" id="KAL2630895.1"/>
    </source>
</evidence>
<sequence>MVERNRDLFGVLANGEQHYNVSVMGTPLPDSDFDIDCSIGLSQVPSKIFPVPGNSNAPPSAPQTFVVPSPVSVPAAATSPSADSTRAESVDIEGGGEATLDGNGGVGLQRARQTLGRRRTRPPTPRDSSRLNSTDEWVEEETDITERDELGPSTRRTNSGQKRKTASKSTQVISDCIGKFSGTLLEVESRREDRENWRMQILDEVESKRIALDERTVAVEEHRIEIEDKRVSEESQRAKELVGALTSMATTITSLCALKAQQNS</sequence>
<dbReference type="AlphaFoldDB" id="A0ABD1YK75"/>
<feature type="compositionally biased region" description="Gly residues" evidence="1">
    <location>
        <begin position="93"/>
        <end position="107"/>
    </location>
</feature>
<proteinExistence type="predicted"/>
<keyword evidence="3" id="KW-1185">Reference proteome</keyword>
<feature type="region of interest" description="Disordered" evidence="1">
    <location>
        <begin position="71"/>
        <end position="169"/>
    </location>
</feature>
<protein>
    <submittedName>
        <fullName evidence="2">Uncharacterized protein</fullName>
    </submittedName>
</protein>
<gene>
    <name evidence="2" type="ORF">R1flu_015581</name>
</gene>
<feature type="compositionally biased region" description="Low complexity" evidence="1">
    <location>
        <begin position="71"/>
        <end position="82"/>
    </location>
</feature>
<evidence type="ECO:0000256" key="1">
    <source>
        <dbReference type="SAM" id="MobiDB-lite"/>
    </source>
</evidence>